<evidence type="ECO:0000256" key="2">
    <source>
        <dbReference type="ARBA" id="ARBA00022450"/>
    </source>
</evidence>
<gene>
    <name evidence="7" type="ORF">OG814_03380</name>
</gene>
<dbReference type="PANTHER" id="PTHR45527">
    <property type="entry name" value="NONRIBOSOMAL PEPTIDE SYNTHETASE"/>
    <property type="match status" value="1"/>
</dbReference>
<evidence type="ECO:0000313" key="8">
    <source>
        <dbReference type="Proteomes" id="UP001622594"/>
    </source>
</evidence>
<feature type="compositionally biased region" description="Gly residues" evidence="5">
    <location>
        <begin position="3114"/>
        <end position="3130"/>
    </location>
</feature>
<keyword evidence="2" id="KW-0596">Phosphopantetheine</keyword>
<dbReference type="InterPro" id="IPR006162">
    <property type="entry name" value="Ppantetheine_attach_site"/>
</dbReference>
<dbReference type="Pfam" id="PF00550">
    <property type="entry name" value="PP-binding"/>
    <property type="match status" value="3"/>
</dbReference>
<evidence type="ECO:0000256" key="1">
    <source>
        <dbReference type="ARBA" id="ARBA00001957"/>
    </source>
</evidence>
<dbReference type="EMBL" id="CP108188">
    <property type="protein sequence ID" value="WTR68373.1"/>
    <property type="molecule type" value="Genomic_DNA"/>
</dbReference>
<dbReference type="NCBIfam" id="TIGR01733">
    <property type="entry name" value="AA-adenyl-dom"/>
    <property type="match status" value="3"/>
</dbReference>
<dbReference type="NCBIfam" id="NF003417">
    <property type="entry name" value="PRK04813.1"/>
    <property type="match status" value="4"/>
</dbReference>
<dbReference type="SUPFAM" id="SSF53335">
    <property type="entry name" value="S-adenosyl-L-methionine-dependent methyltransferases"/>
    <property type="match status" value="1"/>
</dbReference>
<dbReference type="PROSITE" id="PS00012">
    <property type="entry name" value="PHOSPHOPANTETHEINE"/>
    <property type="match status" value="3"/>
</dbReference>
<sequence>MPFSPERLPSADIESPESLHGLVARHAASRGDAPALRCGRVESSYAELDAAANRLAHVLRARGIGAEDVVALALPRSAELIVAMLAVGKAGGAFLPVDIHHPAERIAFMCADSAPRVLLTTEAVRPGLPDTPGTTQLSLPELLAEAATAPVTAPDPVDRPLSLAYVIYTSGSTGRPKGVAVPHRGVPPFAADLMDRMATDPDCVVSQLASPSFDAMIIEVLLAFTPGGTLVVSPPETLAGEDLAAFLADNGITHAFVPPSVLATVPATELPSLRALMVGGEACGARLVDTWSRGRRMVNGYGPTETTMAITLSDPLAPGPDAPPIGSRSGDTRLYVLDEALRPTPPGEIGELYSGGGGVSRGYVDRAGLTAQRYVADPFGAPGTRMYRTGDLVRQLPDGQLAYCGRADDQVKIRGLRIEPGEIEAVLAGHPAVEQARVQVHEDPRGEKRLAAYLVAVQAPESEDGNAERHVDEWQQIYETFYDESDRAAFGADFTGWNSTYTGEGIPVEEMARWREAIVTRVRDFAPRRVLEVGVGSGLILTPLVGRVDEYWGTDYSASAIEGLRDRLAGEAETVGKVTLRVQAADVTTGLPRAHFDTIVINSVVQYFPHERYLRDVLVKLLDLLAPGGRLIVGDVRCLPLVDSMWTGVRLGQLDHDPGPEVLRREIEQAVILEKELLIDPGFFGTVGAGAVDVRLKRGADHNELTKHRYDVVLHKNGTDAQNLSAVPALSWGTDVRGPEELAARLAAGTALRLTGVCNARVAGEVAALRAVRAGAPVETSRAALEGPGDRIDPEYWHALAAEHGRGAVVTWSADGPDLLDVLFPAVDGARALDGVYLPRTTGTTSTADTADTTAATGTGTGIGIGIGIGIGFTNDPIATRRRGLLVAALRDWAKERLPSYLVPSAFMVLDALPLTASGKLDRRALPEPDFRGDVSGRAPRDAREKLLCELAAELLDRAWISIDDDFFDLGGHSLLAARLLNRIRGAFGVRLGLDALFATPTVAGLAATLAATAGQEAPALVAVPRPERVPLSWAQQRLWFVNRMDPLGWTYNLPVVLRLTGTVDRAALAAAVEDLMARHESLRTVFDERDGQPYQRVLARVPADDLVRVLDVAEPGLEQAVRTACRRPFDITGEPPVRVWLLSSAPDRHTLVLVLHHIAGDGWSMQPLARDLATAYAARVAGRTPDWRPLPVQYADYALWQRDLLTTAYQEQMTGFWQDYLAELPEELALPYDRPRPGGADHAGELLPMRIPASLHAGLVALAQQSRTTLFMVLHAALATLYTRLGAGTDIPIGTVVAGRGDDKLDHLVGFFVNNLVLRTDTSGDPTFRELLERTRTDDVAALSHQELPFDRIVEALNPARALSRHPLFQTMLVLQNNADADFGLTGLDVEVVRSTPSAAQLDLFVNLTDTYRRDGAADGVVGEIVYRTGLFDPDTVRSLADRFVRVLRAVVTDPDQRLGRLDVLDGEERDTILRSWNDTARPLPAASIPELFTARAAATPDAVAVGGPVTLTYAELDRRANHLAHRLVAAGAVPDRPVALLQGRSAELIVSMLAVLKAGASYLPLPSPAPADRLRRMAGQAGATLLVADGPHDLTGMTVLAPGDGEASEPPRAAPHPDQAAYVMFTSGSTGTPKAVVLTHRNATGFVRDRLWRAGGTVLMHSATGFDASVHEIWTPLLTGGTVVVAPEEILDDAGLARAVSTSGVDRLWLTSGLFGALAENPDCFAGVREILTGGDVVPPAAVTRLLDRHPGLTVRALYGPTETTTCSSRFSMSGTASVPGRVPIGAPMDNTRLYVLDGQLQPVPAGVPGELYIAGSGVSRGYAGQSGLTAERFTADPWGPPGGRMYRTGDITRWRADGTLDFVGRADAQVKIRGFRVEPAEVESSLTALPEVAQAFVTAHVDRGGERRLVAYLVPEGADLDVAAVRGKVAAALPDYMVPSAHIVLDRLPLTGNGKVDRRALPEPEFETGTGYTAPRTPTEEILVELMGELLGRSRVGAHDNFFDLGGHSLLATRLVNRVRTHLGADLGVADLFEAPTAAALAARIGSGQGTNRGRSALLPAVRPCPLPLSYAQERLWFLSRWNGLGWPLVLRLDGALDTEGLRAAVGDLLERHETLRTRFPEVDGAPRQQVLDKADPDEVLRTASVAPADLDRELTAAAGHRFDLTTDLPLRLRLFRTGPDRHTLLLLMHHIGGDGWSLAPLTHDLAQAYAARVRGDAPVWSPLPVQYADYTLWQRALLEGPAGERLSAYWSGQLAGLPQELALPYDRPRPDSSDLRGALLPVTLPAPLHTALLDLARRTHTTLFMVLHAALATLYTRLGAGTDIPVGTTVAGRSDDGLDHLIGCFVNSLVLRTDTAGDPSFRELLGRVRELDLAAYAHQELPFDRTVNALNPARSLSRHPLFQTMLVLQNNAESAFALPGVDVSPAPVEGALEAIRVGPVDFDLNLSFVEHLGDGRVPEGITGEVRYRTDLFDRETVAALMDRLLRVLGAAVADPDAPIGRIDLLSEAERRSALEGLRDTARPVVDEDLAVLFTRRASAAPDAIAAVEGDRSIGYRELDRRANHLAHALVAAGCGPDDPVAVHQPRGIDYLVTVLAVVKAGGGYLPLPRSAPLARQQRMVDHMRARLLVTDGPTELTGVTVVAPSSGTEEYGPTTVTHPDRTAYTMFTSGSTGTPKAVGVSHRSVAEFVTDRAWERLRPADALMHSPTSFDPSTFEIWLPLLTGGRVVIAPEGELDTEVLARTIVDGRATTAVFTSALFNLMVAEAAPALAALDLVWTAGDVVSPASVAELVAGAPDTAVAAAWGTTETTVISSWYPITTVPARTVPIGRAMDNTWLYVLDERLRPVPPGVSGEVYVTGTGLARGYAHQPDMTAARFVADPYGPPGGRMYRTGDLARHRADGVLEFDGRVDAQMKVRGYRIEPAEVEAALTGHPDVAHATVTGDGERLVGYLVPADVDVAAVRAHVAATLPDHMVPSAFVTLDRLPLTGNGKVDRKALPAPGPSTSETVYVAPRDEREAALCAMFAEVLKTSRVGVHDNFFDLGGHSLLATRLLNRVRTRFDASLSVAALFESPTVAALAERLGRTANRTRPKLRRRTGPAGPAAPAGPGRPGGAGGPGGGEVDSR</sequence>
<comment type="cofactor">
    <cofactor evidence="1">
        <name>pantetheine 4'-phosphate</name>
        <dbReference type="ChEBI" id="CHEBI:47942"/>
    </cofactor>
</comment>
<dbReference type="SUPFAM" id="SSF47336">
    <property type="entry name" value="ACP-like"/>
    <property type="match status" value="3"/>
</dbReference>
<dbReference type="InterPro" id="IPR009081">
    <property type="entry name" value="PP-bd_ACP"/>
</dbReference>
<keyword evidence="3" id="KW-0597">Phosphoprotein</keyword>
<dbReference type="InterPro" id="IPR025110">
    <property type="entry name" value="AMP-bd_C"/>
</dbReference>
<dbReference type="CDD" id="cd19540">
    <property type="entry name" value="LCL_NRPS-like"/>
    <property type="match status" value="2"/>
</dbReference>
<dbReference type="SUPFAM" id="SSF52777">
    <property type="entry name" value="CoA-dependent acyltransferases"/>
    <property type="match status" value="4"/>
</dbReference>
<keyword evidence="4" id="KW-0677">Repeat</keyword>
<feature type="compositionally biased region" description="Low complexity" evidence="5">
    <location>
        <begin position="3103"/>
        <end position="3112"/>
    </location>
</feature>
<dbReference type="Pfam" id="PF13193">
    <property type="entry name" value="AMP-binding_C"/>
    <property type="match status" value="2"/>
</dbReference>
<feature type="domain" description="Carrier" evidence="6">
    <location>
        <begin position="939"/>
        <end position="1014"/>
    </location>
</feature>
<dbReference type="InterPro" id="IPR000873">
    <property type="entry name" value="AMP-dep_synth/lig_dom"/>
</dbReference>
<dbReference type="InterPro" id="IPR036736">
    <property type="entry name" value="ACP-like_sf"/>
</dbReference>
<dbReference type="CDD" id="cd02440">
    <property type="entry name" value="AdoMet_MTases"/>
    <property type="match status" value="1"/>
</dbReference>
<evidence type="ECO:0000256" key="4">
    <source>
        <dbReference type="ARBA" id="ARBA00022737"/>
    </source>
</evidence>
<dbReference type="PROSITE" id="PS00455">
    <property type="entry name" value="AMP_BINDING"/>
    <property type="match status" value="2"/>
</dbReference>
<protein>
    <submittedName>
        <fullName evidence="7">Amino acid adenylation domain-containing protein</fullName>
    </submittedName>
</protein>
<feature type="compositionally biased region" description="Basic residues" evidence="5">
    <location>
        <begin position="3092"/>
        <end position="3102"/>
    </location>
</feature>
<dbReference type="Gene3D" id="1.10.1200.10">
    <property type="entry name" value="ACP-like"/>
    <property type="match status" value="2"/>
</dbReference>
<keyword evidence="8" id="KW-1185">Reference proteome</keyword>
<name>A0ABZ1L4S5_9ACTN</name>
<dbReference type="InterPro" id="IPR023213">
    <property type="entry name" value="CAT-like_dom_sf"/>
</dbReference>
<evidence type="ECO:0000259" key="6">
    <source>
        <dbReference type="PROSITE" id="PS50075"/>
    </source>
</evidence>
<dbReference type="Pfam" id="PF00501">
    <property type="entry name" value="AMP-binding"/>
    <property type="match status" value="3"/>
</dbReference>
<dbReference type="Pfam" id="PF00668">
    <property type="entry name" value="Condensation"/>
    <property type="match status" value="2"/>
</dbReference>
<dbReference type="Gene3D" id="2.30.38.10">
    <property type="entry name" value="Luciferase, Domain 3"/>
    <property type="match status" value="3"/>
</dbReference>
<feature type="domain" description="Carrier" evidence="6">
    <location>
        <begin position="3016"/>
        <end position="3091"/>
    </location>
</feature>
<dbReference type="Gene3D" id="3.40.50.150">
    <property type="entry name" value="Vaccinia Virus protein VP39"/>
    <property type="match status" value="1"/>
</dbReference>
<dbReference type="RefSeq" id="WP_406333357.1">
    <property type="nucleotide sequence ID" value="NZ_CP108188.1"/>
</dbReference>
<dbReference type="CDD" id="cd05930">
    <property type="entry name" value="A_NRPS"/>
    <property type="match status" value="1"/>
</dbReference>
<dbReference type="InterPro" id="IPR010071">
    <property type="entry name" value="AA_adenyl_dom"/>
</dbReference>
<dbReference type="InterPro" id="IPR013217">
    <property type="entry name" value="Methyltransf_12"/>
</dbReference>
<dbReference type="InterPro" id="IPR029058">
    <property type="entry name" value="AB_hydrolase_fold"/>
</dbReference>
<evidence type="ECO:0000256" key="5">
    <source>
        <dbReference type="SAM" id="MobiDB-lite"/>
    </source>
</evidence>
<dbReference type="Gene3D" id="3.30.559.30">
    <property type="entry name" value="Nonribosomal peptide synthetase, condensation domain"/>
    <property type="match status" value="2"/>
</dbReference>
<proteinExistence type="predicted"/>
<dbReference type="Gene3D" id="3.30.300.30">
    <property type="match status" value="4"/>
</dbReference>
<dbReference type="SUPFAM" id="SSF56801">
    <property type="entry name" value="Acetyl-CoA synthetase-like"/>
    <property type="match status" value="3"/>
</dbReference>
<evidence type="ECO:0000313" key="7">
    <source>
        <dbReference type="EMBL" id="WTR68373.1"/>
    </source>
</evidence>
<feature type="domain" description="Carrier" evidence="6">
    <location>
        <begin position="1977"/>
        <end position="2052"/>
    </location>
</feature>
<evidence type="ECO:0000256" key="3">
    <source>
        <dbReference type="ARBA" id="ARBA00022553"/>
    </source>
</evidence>
<dbReference type="PANTHER" id="PTHR45527:SF1">
    <property type="entry name" value="FATTY ACID SYNTHASE"/>
    <property type="match status" value="1"/>
</dbReference>
<dbReference type="PROSITE" id="PS50075">
    <property type="entry name" value="CARRIER"/>
    <property type="match status" value="3"/>
</dbReference>
<dbReference type="Gene3D" id="3.40.50.1820">
    <property type="entry name" value="alpha/beta hydrolase"/>
    <property type="match status" value="1"/>
</dbReference>
<dbReference type="InterPro" id="IPR029063">
    <property type="entry name" value="SAM-dependent_MTases_sf"/>
</dbReference>
<dbReference type="Pfam" id="PF08242">
    <property type="entry name" value="Methyltransf_12"/>
    <property type="match status" value="1"/>
</dbReference>
<dbReference type="Gene3D" id="3.30.559.10">
    <property type="entry name" value="Chloramphenicol acetyltransferase-like domain"/>
    <property type="match status" value="2"/>
</dbReference>
<dbReference type="SMART" id="SM00823">
    <property type="entry name" value="PKS_PP"/>
    <property type="match status" value="3"/>
</dbReference>
<organism evidence="7 8">
    <name type="scientific">Streptomyces zaomyceticus</name>
    <dbReference type="NCBI Taxonomy" id="68286"/>
    <lineage>
        <taxon>Bacteria</taxon>
        <taxon>Bacillati</taxon>
        <taxon>Actinomycetota</taxon>
        <taxon>Actinomycetes</taxon>
        <taxon>Kitasatosporales</taxon>
        <taxon>Streptomycetaceae</taxon>
        <taxon>Streptomyces</taxon>
    </lineage>
</organism>
<dbReference type="InterPro" id="IPR020845">
    <property type="entry name" value="AMP-binding_CS"/>
</dbReference>
<dbReference type="Gene3D" id="3.40.50.980">
    <property type="match status" value="6"/>
</dbReference>
<dbReference type="CDD" id="cd12117">
    <property type="entry name" value="A_NRPS_Srf_like"/>
    <property type="match status" value="1"/>
</dbReference>
<dbReference type="Proteomes" id="UP001622594">
    <property type="component" value="Chromosome"/>
</dbReference>
<dbReference type="InterPro" id="IPR045851">
    <property type="entry name" value="AMP-bd_C_sf"/>
</dbReference>
<accession>A0ABZ1L4S5</accession>
<dbReference type="InterPro" id="IPR001242">
    <property type="entry name" value="Condensation_dom"/>
</dbReference>
<reference evidence="7 8" key="1">
    <citation type="submission" date="2022-10" db="EMBL/GenBank/DDBJ databases">
        <title>The complete genomes of actinobacterial strains from the NBC collection.</title>
        <authorList>
            <person name="Joergensen T.S."/>
            <person name="Alvarez Arevalo M."/>
            <person name="Sterndorff E.B."/>
            <person name="Faurdal D."/>
            <person name="Vuksanovic O."/>
            <person name="Mourched A.-S."/>
            <person name="Charusanti P."/>
            <person name="Shaw S."/>
            <person name="Blin K."/>
            <person name="Weber T."/>
        </authorList>
    </citation>
    <scope>NUCLEOTIDE SEQUENCE [LARGE SCALE GENOMIC DNA]</scope>
    <source>
        <strain evidence="7 8">NBC_00123</strain>
    </source>
</reference>
<feature type="region of interest" description="Disordered" evidence="5">
    <location>
        <begin position="3086"/>
        <end position="3130"/>
    </location>
</feature>
<dbReference type="InterPro" id="IPR020806">
    <property type="entry name" value="PKS_PP-bd"/>
</dbReference>